<feature type="compositionally biased region" description="Basic and acidic residues" evidence="1">
    <location>
        <begin position="298"/>
        <end position="318"/>
    </location>
</feature>
<dbReference type="Gene3D" id="3.30.1370.50">
    <property type="entry name" value="R3H-like domain"/>
    <property type="match status" value="2"/>
</dbReference>
<evidence type="ECO:0000313" key="4">
    <source>
        <dbReference type="Proteomes" id="UP000604046"/>
    </source>
</evidence>
<feature type="domain" description="R3H" evidence="2">
    <location>
        <begin position="124"/>
        <end position="158"/>
    </location>
</feature>
<dbReference type="EMBL" id="CAJNDS010002440">
    <property type="protein sequence ID" value="CAE7476039.1"/>
    <property type="molecule type" value="Genomic_DNA"/>
</dbReference>
<organism evidence="3 4">
    <name type="scientific">Symbiodinium natans</name>
    <dbReference type="NCBI Taxonomy" id="878477"/>
    <lineage>
        <taxon>Eukaryota</taxon>
        <taxon>Sar</taxon>
        <taxon>Alveolata</taxon>
        <taxon>Dinophyceae</taxon>
        <taxon>Suessiales</taxon>
        <taxon>Symbiodiniaceae</taxon>
        <taxon>Symbiodinium</taxon>
    </lineage>
</organism>
<sequence>MGLCLMSSGILAFPFDRILFNTAMDAAEFQRNVGTKLRELLRNPDRSELKVLHTRELTQGQCEIIFAEARRLGMRCISPGECKEDGSRQPLIVYKNLGSLVHSKRVLQDIELRHRVPGRLEDMDPGNECCFHGMSSFQRRLVHEVAADLALSSRSEGQNVCVRQALEQASKRPRAERDEDFLEELRGDLDALKEGDEIHLGRGLSSYRRKMLHEEVERRGWSSRSEGSHIAVQRLAPVESEQPQTQKLGEAEVREWVLRELEHLRPGESHAFPLTLNSFQRRLVHQVAEEKGWVHETVDVEGEKGKGRGKHQGKDGKGKGKGFKFQGTKQRKELQGRAADHGDERSERLPSGGK</sequence>
<dbReference type="GO" id="GO:0003676">
    <property type="term" value="F:nucleic acid binding"/>
    <property type="evidence" value="ECO:0007669"/>
    <property type="project" value="InterPro"/>
</dbReference>
<dbReference type="SUPFAM" id="SSF82708">
    <property type="entry name" value="R3H domain"/>
    <property type="match status" value="2"/>
</dbReference>
<dbReference type="InterPro" id="IPR036867">
    <property type="entry name" value="R3H_dom_sf"/>
</dbReference>
<dbReference type="Pfam" id="PF01424">
    <property type="entry name" value="R3H"/>
    <property type="match status" value="1"/>
</dbReference>
<evidence type="ECO:0000259" key="2">
    <source>
        <dbReference type="Pfam" id="PF01424"/>
    </source>
</evidence>
<dbReference type="Proteomes" id="UP000604046">
    <property type="component" value="Unassembled WGS sequence"/>
</dbReference>
<dbReference type="AlphaFoldDB" id="A0A812SFL3"/>
<feature type="compositionally biased region" description="Basic and acidic residues" evidence="1">
    <location>
        <begin position="330"/>
        <end position="348"/>
    </location>
</feature>
<accession>A0A812SFL3</accession>
<gene>
    <name evidence="3" type="ORF">SNAT2548_LOCUS26740</name>
</gene>
<protein>
    <recommendedName>
        <fullName evidence="2">R3H domain-containing protein</fullName>
    </recommendedName>
</protein>
<reference evidence="3" key="1">
    <citation type="submission" date="2021-02" db="EMBL/GenBank/DDBJ databases">
        <authorList>
            <person name="Dougan E. K."/>
            <person name="Rhodes N."/>
            <person name="Thang M."/>
            <person name="Chan C."/>
        </authorList>
    </citation>
    <scope>NUCLEOTIDE SEQUENCE</scope>
</reference>
<feature type="region of interest" description="Disordered" evidence="1">
    <location>
        <begin position="298"/>
        <end position="354"/>
    </location>
</feature>
<dbReference type="InterPro" id="IPR001374">
    <property type="entry name" value="R3H_dom"/>
</dbReference>
<comment type="caution">
    <text evidence="3">The sequence shown here is derived from an EMBL/GenBank/DDBJ whole genome shotgun (WGS) entry which is preliminary data.</text>
</comment>
<evidence type="ECO:0000256" key="1">
    <source>
        <dbReference type="SAM" id="MobiDB-lite"/>
    </source>
</evidence>
<proteinExistence type="predicted"/>
<keyword evidence="4" id="KW-1185">Reference proteome</keyword>
<dbReference type="CDD" id="cd02325">
    <property type="entry name" value="R3H"/>
    <property type="match status" value="1"/>
</dbReference>
<name>A0A812SFL3_9DINO</name>
<evidence type="ECO:0000313" key="3">
    <source>
        <dbReference type="EMBL" id="CAE7476039.1"/>
    </source>
</evidence>